<name>A0AAD5BGD0_9ASCO</name>
<keyword evidence="4" id="KW-0396">Initiation factor</keyword>
<evidence type="ECO:0000256" key="8">
    <source>
        <dbReference type="ARBA" id="ARBA00046432"/>
    </source>
</evidence>
<dbReference type="AlphaFoldDB" id="A0AAD5BGD0"/>
<reference evidence="10 11" key="1">
    <citation type="journal article" date="2022" name="DNA Res.">
        <title>Genome analysis of five recently described species of the CUG-Ser clade uncovers Candida theae as a new hybrid lineage with pathogenic potential in the Candida parapsilosis species complex.</title>
        <authorList>
            <person name="Mixao V."/>
            <person name="Del Olmo V."/>
            <person name="Hegedusova E."/>
            <person name="Saus E."/>
            <person name="Pryszcz L."/>
            <person name="Cillingova A."/>
            <person name="Nosek J."/>
            <person name="Gabaldon T."/>
        </authorList>
    </citation>
    <scope>NUCLEOTIDE SEQUENCE [LARGE SCALE GENOMIC DNA]</scope>
    <source>
        <strain evidence="10 11">CBS 12239</strain>
    </source>
</reference>
<evidence type="ECO:0000256" key="1">
    <source>
        <dbReference type="ARBA" id="ARBA00004514"/>
    </source>
</evidence>
<evidence type="ECO:0000313" key="11">
    <source>
        <dbReference type="Proteomes" id="UP001204833"/>
    </source>
</evidence>
<dbReference type="InterPro" id="IPR037171">
    <property type="entry name" value="NagB/RpiA_transferase-like"/>
</dbReference>
<evidence type="ECO:0000256" key="7">
    <source>
        <dbReference type="ARBA" id="ARBA00044228"/>
    </source>
</evidence>
<dbReference type="Pfam" id="PF01008">
    <property type="entry name" value="IF-2B"/>
    <property type="match status" value="1"/>
</dbReference>
<dbReference type="PANTHER" id="PTHR45859:SF1">
    <property type="entry name" value="TRANSLATION INITIATION FACTOR EIF-2B SUBUNIT BETA"/>
    <property type="match status" value="1"/>
</dbReference>
<organism evidence="10 11">
    <name type="scientific">Candida theae</name>
    <dbReference type="NCBI Taxonomy" id="1198502"/>
    <lineage>
        <taxon>Eukaryota</taxon>
        <taxon>Fungi</taxon>
        <taxon>Dikarya</taxon>
        <taxon>Ascomycota</taxon>
        <taxon>Saccharomycotina</taxon>
        <taxon>Pichiomycetes</taxon>
        <taxon>Debaryomycetaceae</taxon>
        <taxon>Candida/Lodderomyces clade</taxon>
        <taxon>Candida</taxon>
    </lineage>
</organism>
<evidence type="ECO:0000256" key="9">
    <source>
        <dbReference type="RuleBase" id="RU003814"/>
    </source>
</evidence>
<gene>
    <name evidence="10" type="ORF">KGF57_002035</name>
</gene>
<accession>A0AAD5BGD0</accession>
<dbReference type="EMBL" id="JAIHNG010000102">
    <property type="protein sequence ID" value="KAI5959698.1"/>
    <property type="molecule type" value="Genomic_DNA"/>
</dbReference>
<keyword evidence="11" id="KW-1185">Reference proteome</keyword>
<keyword evidence="5" id="KW-0648">Protein biosynthesis</keyword>
<dbReference type="InterPro" id="IPR000649">
    <property type="entry name" value="IF-2B-related"/>
</dbReference>
<evidence type="ECO:0000313" key="10">
    <source>
        <dbReference type="EMBL" id="KAI5959698.1"/>
    </source>
</evidence>
<evidence type="ECO:0000256" key="2">
    <source>
        <dbReference type="ARBA" id="ARBA00007251"/>
    </source>
</evidence>
<dbReference type="GO" id="GO:0005085">
    <property type="term" value="F:guanyl-nucleotide exchange factor activity"/>
    <property type="evidence" value="ECO:0007669"/>
    <property type="project" value="TreeGrafter"/>
</dbReference>
<sequence>MSTITPEIQALLNPVVATLKRHQINEDKEVALVIAHLLMKVISAARWTNTYDLISLIRKVGTVLHKANPCQIIPGNIVRRVLAIIREEIETGLETNASTDANANSNSNFNSNSNSNVPMMSSMFSLLTTTNKQEGKKELRAPQSKKQTSDMRSIIIQGIRDLVDEISNFNDDLNNMAIDLIHDNEVLLTPTPTSDTILHFLLKARLKRKFTVLVTENFPNDLQKAQVFAKTLAENNIETVIIPDTTVYAVMSRVGKVIIGTNAVFANGGCLSSSGVASVVECAKEHRTPVFAVSGLYKLSPLYPFTRNDLIEVGNSGKVLSYADFDLVDNVEVVVNPLEDYVRPEHIDIVITNVGGFAPSFIYRIVLDNYRSEDNKLD</sequence>
<comment type="subcellular location">
    <subcellularLocation>
        <location evidence="1">Cytoplasm</location>
        <location evidence="1">Cytosol</location>
    </subcellularLocation>
</comment>
<dbReference type="RefSeq" id="XP_051609476.1">
    <property type="nucleotide sequence ID" value="XM_051751305.1"/>
</dbReference>
<dbReference type="FunFam" id="3.40.50.10470:FF:000008">
    <property type="entry name" value="Translation initiation factor 2B, beta subunit"/>
    <property type="match status" value="1"/>
</dbReference>
<evidence type="ECO:0000256" key="5">
    <source>
        <dbReference type="ARBA" id="ARBA00022917"/>
    </source>
</evidence>
<dbReference type="PANTHER" id="PTHR45859">
    <property type="entry name" value="TRANSLATION INITIATION FACTOR EIF-2B SUBUNIT BETA"/>
    <property type="match status" value="1"/>
</dbReference>
<comment type="caution">
    <text evidence="10">The sequence shown here is derived from an EMBL/GenBank/DDBJ whole genome shotgun (WGS) entry which is preliminary data.</text>
</comment>
<dbReference type="Gene3D" id="3.40.50.10470">
    <property type="entry name" value="Translation initiation factor eif-2b, domain 2"/>
    <property type="match status" value="1"/>
</dbReference>
<dbReference type="GO" id="GO:0005851">
    <property type="term" value="C:eukaryotic translation initiation factor 2B complex"/>
    <property type="evidence" value="ECO:0007669"/>
    <property type="project" value="TreeGrafter"/>
</dbReference>
<dbReference type="GO" id="GO:0003743">
    <property type="term" value="F:translation initiation factor activity"/>
    <property type="evidence" value="ECO:0007669"/>
    <property type="project" value="UniProtKB-KW"/>
</dbReference>
<evidence type="ECO:0000256" key="4">
    <source>
        <dbReference type="ARBA" id="ARBA00022540"/>
    </source>
</evidence>
<evidence type="ECO:0000256" key="6">
    <source>
        <dbReference type="ARBA" id="ARBA00044122"/>
    </source>
</evidence>
<comment type="subunit">
    <text evidence="8">Component of the translation initiation factor 2B (eIF2B) complex which is a heterodecamer of two sets of five different subunits: alpha, beta, gamma, delta and epsilon. Subunits alpha, beta and delta comprise a regulatory subcomplex and subunits epsilon and gamma comprise a catalytic subcomplex. Within the complex, the hexameric regulatory complex resides at the center, with the two heterodimeric catalytic subcomplexes bound on opposite sides.</text>
</comment>
<protein>
    <recommendedName>
        <fullName evidence="6">Translation initiation factor eIF2B subunit beta</fullName>
    </recommendedName>
    <alternativeName>
        <fullName evidence="7">eIF2B GDP-GTP exchange factor subunit beta</fullName>
    </alternativeName>
</protein>
<dbReference type="Proteomes" id="UP001204833">
    <property type="component" value="Unassembled WGS sequence"/>
</dbReference>
<proteinExistence type="inferred from homology"/>
<keyword evidence="3" id="KW-0963">Cytoplasm</keyword>
<dbReference type="GO" id="GO:0005829">
    <property type="term" value="C:cytosol"/>
    <property type="evidence" value="ECO:0007669"/>
    <property type="project" value="UniProtKB-SubCell"/>
</dbReference>
<comment type="similarity">
    <text evidence="2 9">Belongs to the eIF-2B alpha/beta/delta subunits family.</text>
</comment>
<dbReference type="InterPro" id="IPR051855">
    <property type="entry name" value="eIF2B_beta_subunit"/>
</dbReference>
<evidence type="ECO:0000256" key="3">
    <source>
        <dbReference type="ARBA" id="ARBA00022490"/>
    </source>
</evidence>
<dbReference type="SUPFAM" id="SSF100950">
    <property type="entry name" value="NagB/RpiA/CoA transferase-like"/>
    <property type="match status" value="1"/>
</dbReference>
<dbReference type="GeneID" id="76150094"/>
<dbReference type="InterPro" id="IPR042529">
    <property type="entry name" value="IF_2B-like_C"/>
</dbReference>